<feature type="compositionally biased region" description="Low complexity" evidence="3">
    <location>
        <begin position="1041"/>
        <end position="1053"/>
    </location>
</feature>
<feature type="compositionally biased region" description="Polar residues" evidence="3">
    <location>
        <begin position="518"/>
        <end position="537"/>
    </location>
</feature>
<feature type="compositionally biased region" description="Low complexity" evidence="3">
    <location>
        <begin position="309"/>
        <end position="324"/>
    </location>
</feature>
<feature type="compositionally biased region" description="Low complexity" evidence="3">
    <location>
        <begin position="428"/>
        <end position="443"/>
    </location>
</feature>
<dbReference type="PANTHER" id="PTHR18916">
    <property type="entry name" value="DYNACTIN 1-RELATED MICROTUBULE-BINDING"/>
    <property type="match status" value="1"/>
</dbReference>
<protein>
    <submittedName>
        <fullName evidence="6">Related to Restin (Intermediate filament-associated protein)</fullName>
    </submittedName>
</protein>
<dbReference type="GO" id="GO:0003676">
    <property type="term" value="F:nucleic acid binding"/>
    <property type="evidence" value="ECO:0007669"/>
    <property type="project" value="InterPro"/>
</dbReference>
<gene>
    <name evidence="6" type="ORF">SRS1_13235</name>
</gene>
<dbReference type="SUPFAM" id="SSF74924">
    <property type="entry name" value="Cap-Gly domain"/>
    <property type="match status" value="1"/>
</dbReference>
<dbReference type="SMART" id="SM01052">
    <property type="entry name" value="CAP_GLY"/>
    <property type="match status" value="1"/>
</dbReference>
<keyword evidence="1" id="KW-0862">Zinc</keyword>
<evidence type="ECO:0000259" key="5">
    <source>
        <dbReference type="PROSITE" id="PS50245"/>
    </source>
</evidence>
<feature type="region of interest" description="Disordered" evidence="3">
    <location>
        <begin position="1152"/>
        <end position="1187"/>
    </location>
</feature>
<dbReference type="InterPro" id="IPR036859">
    <property type="entry name" value="CAP-Gly_dom_sf"/>
</dbReference>
<dbReference type="EMBL" id="LT795057">
    <property type="protein sequence ID" value="SJX62387.1"/>
    <property type="molecule type" value="Genomic_DNA"/>
</dbReference>
<dbReference type="Gene3D" id="2.30.30.190">
    <property type="entry name" value="CAP Gly-rich-like domain"/>
    <property type="match status" value="1"/>
</dbReference>
<feature type="region of interest" description="Disordered" evidence="3">
    <location>
        <begin position="307"/>
        <end position="573"/>
    </location>
</feature>
<feature type="compositionally biased region" description="Low complexity" evidence="3">
    <location>
        <begin position="183"/>
        <end position="192"/>
    </location>
</feature>
<evidence type="ECO:0000256" key="1">
    <source>
        <dbReference type="PROSITE-ProRule" id="PRU00047"/>
    </source>
</evidence>
<feature type="region of interest" description="Disordered" evidence="3">
    <location>
        <begin position="1036"/>
        <end position="1059"/>
    </location>
</feature>
<dbReference type="InterPro" id="IPR000938">
    <property type="entry name" value="CAP-Gly_domain"/>
</dbReference>
<feature type="domain" description="CAP-Gly" evidence="5">
    <location>
        <begin position="247"/>
        <end position="292"/>
    </location>
</feature>
<evidence type="ECO:0000259" key="4">
    <source>
        <dbReference type="PROSITE" id="PS50158"/>
    </source>
</evidence>
<feature type="compositionally biased region" description="Basic and acidic residues" evidence="3">
    <location>
        <begin position="1176"/>
        <end position="1187"/>
    </location>
</feature>
<dbReference type="PANTHER" id="PTHR18916:SF83">
    <property type="entry name" value="TIP ELONGATION PROTEIN 1"/>
    <property type="match status" value="1"/>
</dbReference>
<feature type="compositionally biased region" description="Low complexity" evidence="3">
    <location>
        <begin position="74"/>
        <end position="87"/>
    </location>
</feature>
<dbReference type="PROSITE" id="PS50158">
    <property type="entry name" value="ZF_CCHC"/>
    <property type="match status" value="1"/>
</dbReference>
<dbReference type="PROSITE" id="PS50245">
    <property type="entry name" value="CAP_GLY_2"/>
    <property type="match status" value="1"/>
</dbReference>
<feature type="compositionally biased region" description="Low complexity" evidence="3">
    <location>
        <begin position="554"/>
        <end position="566"/>
    </location>
</feature>
<name>A0A2N8UBJ3_9BASI</name>
<feature type="compositionally biased region" description="Polar residues" evidence="3">
    <location>
        <begin position="1281"/>
        <end position="1293"/>
    </location>
</feature>
<feature type="compositionally biased region" description="Basic and acidic residues" evidence="3">
    <location>
        <begin position="1152"/>
        <end position="1161"/>
    </location>
</feature>
<feature type="compositionally biased region" description="Low complexity" evidence="3">
    <location>
        <begin position="133"/>
        <end position="165"/>
    </location>
</feature>
<feature type="domain" description="CCHC-type" evidence="4">
    <location>
        <begin position="1305"/>
        <end position="1319"/>
    </location>
</feature>
<dbReference type="Proteomes" id="UP000239563">
    <property type="component" value="Chromosome IV"/>
</dbReference>
<feature type="compositionally biased region" description="Basic and acidic residues" evidence="3">
    <location>
        <begin position="985"/>
        <end position="1002"/>
    </location>
</feature>
<evidence type="ECO:0000256" key="3">
    <source>
        <dbReference type="SAM" id="MobiDB-lite"/>
    </source>
</evidence>
<feature type="compositionally biased region" description="Polar residues" evidence="3">
    <location>
        <begin position="369"/>
        <end position="380"/>
    </location>
</feature>
<feature type="coiled-coil region" evidence="2">
    <location>
        <begin position="591"/>
        <end position="880"/>
    </location>
</feature>
<feature type="compositionally biased region" description="Basic and acidic residues" evidence="3">
    <location>
        <begin position="213"/>
        <end position="222"/>
    </location>
</feature>
<evidence type="ECO:0000256" key="2">
    <source>
        <dbReference type="SAM" id="Coils"/>
    </source>
</evidence>
<dbReference type="InterPro" id="IPR001878">
    <property type="entry name" value="Znf_CCHC"/>
</dbReference>
<dbReference type="Pfam" id="PF01302">
    <property type="entry name" value="CAP_GLY"/>
    <property type="match status" value="1"/>
</dbReference>
<feature type="compositionally biased region" description="Low complexity" evidence="3">
    <location>
        <begin position="341"/>
        <end position="367"/>
    </location>
</feature>
<feature type="compositionally biased region" description="Low complexity" evidence="3">
    <location>
        <begin position="200"/>
        <end position="212"/>
    </location>
</feature>
<feature type="region of interest" description="Disordered" evidence="3">
    <location>
        <begin position="1281"/>
        <end position="1308"/>
    </location>
</feature>
<organism evidence="6 7">
    <name type="scientific">Sporisorium reilianum f. sp. reilianum</name>
    <dbReference type="NCBI Taxonomy" id="72559"/>
    <lineage>
        <taxon>Eukaryota</taxon>
        <taxon>Fungi</taxon>
        <taxon>Dikarya</taxon>
        <taxon>Basidiomycota</taxon>
        <taxon>Ustilaginomycotina</taxon>
        <taxon>Ustilaginomycetes</taxon>
        <taxon>Ustilaginales</taxon>
        <taxon>Ustilaginaceae</taxon>
        <taxon>Sporisorium</taxon>
    </lineage>
</organism>
<keyword evidence="1" id="KW-0479">Metal-binding</keyword>
<keyword evidence="1" id="KW-0863">Zinc-finger</keyword>
<reference evidence="6 7" key="1">
    <citation type="submission" date="2017-02" db="EMBL/GenBank/DDBJ databases">
        <authorList>
            <person name="Peterson S.W."/>
        </authorList>
    </citation>
    <scope>NUCLEOTIDE SEQUENCE [LARGE SCALE GENOMIC DNA]</scope>
    <source>
        <strain evidence="6 7">SRS1_H2-8</strain>
    </source>
</reference>
<dbReference type="GO" id="GO:0008270">
    <property type="term" value="F:zinc ion binding"/>
    <property type="evidence" value="ECO:0007669"/>
    <property type="project" value="UniProtKB-KW"/>
</dbReference>
<dbReference type="Gene3D" id="4.10.60.10">
    <property type="entry name" value="Zinc finger, CCHC-type"/>
    <property type="match status" value="1"/>
</dbReference>
<dbReference type="PROSITE" id="PS00845">
    <property type="entry name" value="CAP_GLY_1"/>
    <property type="match status" value="1"/>
</dbReference>
<evidence type="ECO:0000313" key="7">
    <source>
        <dbReference type="Proteomes" id="UP000239563"/>
    </source>
</evidence>
<accession>A0A2N8UBJ3</accession>
<evidence type="ECO:0000313" key="6">
    <source>
        <dbReference type="EMBL" id="SJX62387.1"/>
    </source>
</evidence>
<feature type="region of interest" description="Disordered" evidence="3">
    <location>
        <begin position="1"/>
        <end position="222"/>
    </location>
</feature>
<keyword evidence="2" id="KW-0175">Coiled coil</keyword>
<proteinExistence type="predicted"/>
<feature type="compositionally biased region" description="Polar residues" evidence="3">
    <location>
        <begin position="1"/>
        <end position="14"/>
    </location>
</feature>
<feature type="region of interest" description="Disordered" evidence="3">
    <location>
        <begin position="968"/>
        <end position="1002"/>
    </location>
</feature>
<feature type="compositionally biased region" description="Low complexity" evidence="3">
    <location>
        <begin position="23"/>
        <end position="47"/>
    </location>
</feature>
<feature type="region of interest" description="Disordered" evidence="3">
    <location>
        <begin position="892"/>
        <end position="911"/>
    </location>
</feature>
<sequence>MSSGIPTTPNSSHLRSGLPTPTGASRRISLAAAAATSSSSISPGADSPDTRFKKQTLAEAISKNDPAKYRLSHVSPASASSPVAGAGKQNTGDADDSSPLLTAGRLPRASLLSRKSHTSLRSDTPPTRATPLPHASPSASSETSPGSSSSLARSRSPFAASSIASTSRTVATPKRYSDIHARSSSSSSSSSSGFTPSAISRTPSHTSSTAASRAHEQQHVRRGRDLEIGDLVRMDGSDLVGVLRHLGPVQFKPGFYAGLELTGDSIGKGKNDGSVQGTQYFACAPGSGIFCPASKVVAINDAPPTDAVARPASSMSNRPSSRASDLPDRSGAITPSRRRASTISRPPSTTPSRTSSRLSVRPPSVTPASRPTSALATSRPASRLTARKGLAATPVTRDDHDVLKQTQLSPVRSAVPPTTPSMAARTPRSSLVGVRAASSVVSGTPGLAKKRQSLGGIPTPRATKGRASMFARPGGLPTTSDTSMPPPPSPSKDARVERPASVLSLRSNSRLGRDPSDFESSPVSKQEPSSATSTTDSNLEKNRMLLDLMDLTPRKSAQLASRSQSRAESRAGVLDAADLTHDSVAEAVVPLSLYEEQVAEFEQLRAQLAELEKQNTELRRAQEARKARMSEARSNEAILEAERAKMRAEARDRQAEMEEERRIERNDEIRRRKEIEDREKELKEKLAEAQQQLGKSADDHDRICKEAESRQNSLQLKLEASEQLVTEMKNRIEHQSALEQRGETREALETQLKLKDAEIDSLKASLKRIEEQAQTARDDLVRQIDELKDAGRETISLYEQRIEEIEAERIEVLDNMQLLQDKAQEAIRAAEARVEELQAAQPSSHSRNGLEAGSAAAIDNEALREQVAHLQDKLGKLEDQISEGALALEKEKEYAQKRRDKSHEVETSLKNELKRIKTELERTQRAGKEQLVLLEETRHALQESQQALERERAELEGLRADAENFNALKTGHEGGSASAAQAQWRSEKQDLEDKLERQKREADAVLEAKQSEIRQLRLRLDATDKDGVVLPGAQKDAHRLSAASNSSVSSNFKSSHRISSNGTYAASDVSTASSANQMSGLSYLVRQLGDENIEIKAKHKLLESELKARAQEAETKSRALELTVESLRKQLESHGGAGGGGDATTSDLAEKLADSEARLHSSESTLAELRSTLETTKMERRDTADSLQKEVSQLESLVEARIFREEELVAQVERLSRKLDERSPMRTLNAARSKAETAVVGSNGAGAASGAADEEEEELDFCGLCSQRGHTLDKCDKLMERSSSVAHKPSNGSAAGGAQDEPEPCDDCGEVGHRFEDCPYAAEIF</sequence>